<organism evidence="3 4">
    <name type="scientific">Nocardia puris</name>
    <dbReference type="NCBI Taxonomy" id="208602"/>
    <lineage>
        <taxon>Bacteria</taxon>
        <taxon>Bacillati</taxon>
        <taxon>Actinomycetota</taxon>
        <taxon>Actinomycetes</taxon>
        <taxon>Mycobacteriales</taxon>
        <taxon>Nocardiaceae</taxon>
        <taxon>Nocardia</taxon>
    </lineage>
</organism>
<keyword evidence="4" id="KW-1185">Reference proteome</keyword>
<keyword evidence="2" id="KW-0812">Transmembrane</keyword>
<keyword evidence="2" id="KW-0472">Membrane</keyword>
<proteinExistence type="predicted"/>
<evidence type="ECO:0000313" key="3">
    <source>
        <dbReference type="EMBL" id="RBO94508.1"/>
    </source>
</evidence>
<comment type="caution">
    <text evidence="3">The sequence shown here is derived from an EMBL/GenBank/DDBJ whole genome shotgun (WGS) entry which is preliminary data.</text>
</comment>
<feature type="transmembrane region" description="Helical" evidence="2">
    <location>
        <begin position="77"/>
        <end position="101"/>
    </location>
</feature>
<sequence>MYDRTGDDLPGTPEEPPTPDRYVHPPHGDSRFPDDARTTRAHAGEALEDGYNVPGIVLCAVGVIALALALTAAGYGYAGWAIIAGVAAAAGLIVGATWILLEHRRVKSREGLYLHDQRGH</sequence>
<evidence type="ECO:0000256" key="1">
    <source>
        <dbReference type="SAM" id="MobiDB-lite"/>
    </source>
</evidence>
<feature type="transmembrane region" description="Helical" evidence="2">
    <location>
        <begin position="50"/>
        <end position="71"/>
    </location>
</feature>
<accession>A0A366DZ70</accession>
<feature type="compositionally biased region" description="Basic and acidic residues" evidence="1">
    <location>
        <begin position="21"/>
        <end position="43"/>
    </location>
</feature>
<evidence type="ECO:0000313" key="4">
    <source>
        <dbReference type="Proteomes" id="UP000252586"/>
    </source>
</evidence>
<gene>
    <name evidence="3" type="ORF">DFR74_102931</name>
</gene>
<dbReference type="Proteomes" id="UP000252586">
    <property type="component" value="Unassembled WGS sequence"/>
</dbReference>
<dbReference type="RefSeq" id="WP_324191889.1">
    <property type="nucleotide sequence ID" value="NZ_CP107943.1"/>
</dbReference>
<dbReference type="EMBL" id="QNRE01000002">
    <property type="protein sequence ID" value="RBO94508.1"/>
    <property type="molecule type" value="Genomic_DNA"/>
</dbReference>
<reference evidence="3 4" key="1">
    <citation type="submission" date="2018-06" db="EMBL/GenBank/DDBJ databases">
        <title>Genomic Encyclopedia of Type Strains, Phase IV (KMG-IV): sequencing the most valuable type-strain genomes for metagenomic binning, comparative biology and taxonomic classification.</title>
        <authorList>
            <person name="Goeker M."/>
        </authorList>
    </citation>
    <scope>NUCLEOTIDE SEQUENCE [LARGE SCALE GENOMIC DNA]</scope>
    <source>
        <strain evidence="3 4">DSM 44599</strain>
    </source>
</reference>
<protein>
    <recommendedName>
        <fullName evidence="5">UsfY protein</fullName>
    </recommendedName>
</protein>
<dbReference type="AlphaFoldDB" id="A0A366DZ70"/>
<name>A0A366DZ70_9NOCA</name>
<evidence type="ECO:0008006" key="5">
    <source>
        <dbReference type="Google" id="ProtNLM"/>
    </source>
</evidence>
<dbReference type="STRING" id="1210090.GCA_001613185_06038"/>
<feature type="region of interest" description="Disordered" evidence="1">
    <location>
        <begin position="1"/>
        <end position="43"/>
    </location>
</feature>
<evidence type="ECO:0000256" key="2">
    <source>
        <dbReference type="SAM" id="Phobius"/>
    </source>
</evidence>
<keyword evidence="2" id="KW-1133">Transmembrane helix</keyword>